<evidence type="ECO:0000256" key="5">
    <source>
        <dbReference type="ARBA" id="ARBA00079398"/>
    </source>
</evidence>
<dbReference type="FunFam" id="2.30.33.40:FF:000001">
    <property type="entry name" value="10 kDa chaperonin"/>
    <property type="match status" value="1"/>
</dbReference>
<dbReference type="GO" id="GO:0009507">
    <property type="term" value="C:chloroplast"/>
    <property type="evidence" value="ECO:0007669"/>
    <property type="project" value="TreeGrafter"/>
</dbReference>
<evidence type="ECO:0000313" key="8">
    <source>
        <dbReference type="EMBL" id="QDZ24115.1"/>
    </source>
</evidence>
<dbReference type="PANTHER" id="PTHR10772">
    <property type="entry name" value="10 KDA HEAT SHOCK PROTEIN"/>
    <property type="match status" value="1"/>
</dbReference>
<dbReference type="AlphaFoldDB" id="A0A5B8MWR6"/>
<dbReference type="InterPro" id="IPR011032">
    <property type="entry name" value="GroES-like_sf"/>
</dbReference>
<dbReference type="HAMAP" id="MF_00580">
    <property type="entry name" value="CH10"/>
    <property type="match status" value="1"/>
</dbReference>
<evidence type="ECO:0000256" key="4">
    <source>
        <dbReference type="ARBA" id="ARBA00073031"/>
    </source>
</evidence>
<dbReference type="EMBL" id="CP031045">
    <property type="protein sequence ID" value="QDZ24115.1"/>
    <property type="molecule type" value="Genomic_DNA"/>
</dbReference>
<dbReference type="PRINTS" id="PR00297">
    <property type="entry name" value="CHAPERONIN10"/>
</dbReference>
<keyword evidence="9" id="KW-1185">Reference proteome</keyword>
<organism evidence="8 9">
    <name type="scientific">Chloropicon primus</name>
    <dbReference type="NCBI Taxonomy" id="1764295"/>
    <lineage>
        <taxon>Eukaryota</taxon>
        <taxon>Viridiplantae</taxon>
        <taxon>Chlorophyta</taxon>
        <taxon>Chloropicophyceae</taxon>
        <taxon>Chloropicales</taxon>
        <taxon>Chloropicaceae</taxon>
        <taxon>Chloropicon</taxon>
    </lineage>
</organism>
<dbReference type="InterPro" id="IPR037124">
    <property type="entry name" value="Chaperonin_GroES_sf"/>
</dbReference>
<dbReference type="CDD" id="cd00320">
    <property type="entry name" value="cpn10"/>
    <property type="match status" value="2"/>
</dbReference>
<name>A0A5B8MWR6_9CHLO</name>
<evidence type="ECO:0000256" key="3">
    <source>
        <dbReference type="ARBA" id="ARBA00031971"/>
    </source>
</evidence>
<sequence>MKVNAKRFGLGRLGGRRYNVCVRATPLPLDIKKVTPVGGRTFLKVEEIEEQTDGGIFLPDAAQQKQTVGTVMFAEDGVGFSVGNKVVYSQFAGTEVEVEGAEHVILKNDDVVGVMPGADAKDMKPTGNGILLEIEKEDEKTSSGIFLTGSTKEKPSTGKVLAMGPGRKNDEGKVEPIEGLSVGDSVLYNKFSGVDFEAKDGTALIVIKDHDILATLD</sequence>
<dbReference type="Proteomes" id="UP000316726">
    <property type="component" value="Chromosome 12"/>
</dbReference>
<dbReference type="SUPFAM" id="SSF50129">
    <property type="entry name" value="GroES-like"/>
    <property type="match status" value="2"/>
</dbReference>
<dbReference type="PANTHER" id="PTHR10772:SF63">
    <property type="entry name" value="20 KDA CHAPERONIN, CHLOROPLASTIC"/>
    <property type="match status" value="1"/>
</dbReference>
<dbReference type="GO" id="GO:0051082">
    <property type="term" value="F:unfolded protein binding"/>
    <property type="evidence" value="ECO:0007669"/>
    <property type="project" value="TreeGrafter"/>
</dbReference>
<dbReference type="Pfam" id="PF00166">
    <property type="entry name" value="Cpn10"/>
    <property type="match status" value="2"/>
</dbReference>
<dbReference type="SMART" id="SM00883">
    <property type="entry name" value="Cpn10"/>
    <property type="match status" value="2"/>
</dbReference>
<dbReference type="GO" id="GO:0005524">
    <property type="term" value="F:ATP binding"/>
    <property type="evidence" value="ECO:0007669"/>
    <property type="project" value="InterPro"/>
</dbReference>
<evidence type="ECO:0000256" key="1">
    <source>
        <dbReference type="ARBA" id="ARBA00006975"/>
    </source>
</evidence>
<feature type="region of interest" description="Disordered" evidence="7">
    <location>
        <begin position="146"/>
        <end position="175"/>
    </location>
</feature>
<dbReference type="Gene3D" id="2.30.33.40">
    <property type="entry name" value="GroES chaperonin"/>
    <property type="match status" value="2"/>
</dbReference>
<gene>
    <name evidence="8" type="ORF">A3770_12p66330</name>
</gene>
<dbReference type="GO" id="GO:0005739">
    <property type="term" value="C:mitochondrion"/>
    <property type="evidence" value="ECO:0007669"/>
    <property type="project" value="TreeGrafter"/>
</dbReference>
<proteinExistence type="inferred from homology"/>
<evidence type="ECO:0000256" key="7">
    <source>
        <dbReference type="SAM" id="MobiDB-lite"/>
    </source>
</evidence>
<dbReference type="InterPro" id="IPR020818">
    <property type="entry name" value="Chaperonin_GroES"/>
</dbReference>
<reference evidence="8 9" key="1">
    <citation type="submission" date="2018-07" db="EMBL/GenBank/DDBJ databases">
        <title>The complete nuclear genome of the prasinophyte Chloropicon primus (CCMP1205).</title>
        <authorList>
            <person name="Pombert J.-F."/>
            <person name="Otis C."/>
            <person name="Turmel M."/>
            <person name="Lemieux C."/>
        </authorList>
    </citation>
    <scope>NUCLEOTIDE SEQUENCE [LARGE SCALE GENOMIC DNA]</scope>
    <source>
        <strain evidence="8 9">CCMP1205</strain>
    </source>
</reference>
<protein>
    <recommendedName>
        <fullName evidence="4">20 kDa chaperonin, chloroplastic</fullName>
    </recommendedName>
    <alternativeName>
        <fullName evidence="3">Chaperonin 10</fullName>
    </alternativeName>
    <alternativeName>
        <fullName evidence="5">Protein Cpn21</fullName>
    </alternativeName>
</protein>
<evidence type="ECO:0000313" key="9">
    <source>
        <dbReference type="Proteomes" id="UP000316726"/>
    </source>
</evidence>
<dbReference type="GO" id="GO:0046872">
    <property type="term" value="F:metal ion binding"/>
    <property type="evidence" value="ECO:0007669"/>
    <property type="project" value="TreeGrafter"/>
</dbReference>
<dbReference type="GO" id="GO:0051087">
    <property type="term" value="F:protein-folding chaperone binding"/>
    <property type="evidence" value="ECO:0007669"/>
    <property type="project" value="TreeGrafter"/>
</dbReference>
<dbReference type="STRING" id="1764295.A0A5B8MWR6"/>
<keyword evidence="2 6" id="KW-0143">Chaperone</keyword>
<comment type="similarity">
    <text evidence="1 6">Belongs to the GroES chaperonin family.</text>
</comment>
<dbReference type="OrthoDB" id="184876at2759"/>
<dbReference type="GO" id="GO:0044183">
    <property type="term" value="F:protein folding chaperone"/>
    <property type="evidence" value="ECO:0007669"/>
    <property type="project" value="InterPro"/>
</dbReference>
<evidence type="ECO:0000256" key="2">
    <source>
        <dbReference type="ARBA" id="ARBA00023186"/>
    </source>
</evidence>
<evidence type="ECO:0000256" key="6">
    <source>
        <dbReference type="RuleBase" id="RU003479"/>
    </source>
</evidence>
<accession>A0A5B8MWR6</accession>